<proteinExistence type="predicted"/>
<dbReference type="InterPro" id="IPR036397">
    <property type="entry name" value="RNaseH_sf"/>
</dbReference>
<dbReference type="InterPro" id="IPR012337">
    <property type="entry name" value="RNaseH-like_sf"/>
</dbReference>
<dbReference type="OrthoDB" id="21412at10239"/>
<dbReference type="EMBL" id="GU244497">
    <property type="protein sequence ID" value="ADO67196.1"/>
    <property type="molecule type" value="Genomic_DNA"/>
</dbReference>
<evidence type="ECO:0000313" key="1">
    <source>
        <dbReference type="EMBL" id="ADO67196.1"/>
    </source>
</evidence>
<keyword evidence="2" id="KW-1185">Reference proteome</keyword>
<evidence type="ECO:0000313" key="2">
    <source>
        <dbReference type="Proteomes" id="UP000029781"/>
    </source>
</evidence>
<gene>
    <name evidence="1" type="ORF">crov163</name>
</gene>
<name>E3T4T3_CROVB</name>
<sequence length="285" mass="33692">MKVLSWDVGIINLAYCLLDIKNDNDNISYHIYEWGLIDLSKKKEFKCGTCQKNACLKHYDMDKEIDKYYCKVHGKKYQSPELDTIDNFFKSPTDKINCDLCDKYCKRTYKNHNFCSTHGRLFYDKLKKNIKLNSFRKEKTNFDIDKLRFNLIEELEKKPILFTAEKVLIENQPSLKNPRMKAISSTIYDYYLIRGIFDKKFSSKIEQVKYMSPSNKIKLSKDNKIVKEADATKKYKLTKKIAVDYVKALLDSDLNNFKEYFLNEKKKDDLADAFLQGAYYLSKLN</sequence>
<organism evidence="1 2">
    <name type="scientific">Cafeteria roenbergensis virus (strain BV-PW1)</name>
    <name type="common">CroV</name>
    <dbReference type="NCBI Taxonomy" id="693272"/>
    <lineage>
        <taxon>Viruses</taxon>
        <taxon>Varidnaviria</taxon>
        <taxon>Bamfordvirae</taxon>
        <taxon>Nucleocytoviricota</taxon>
        <taxon>Megaviricetes</taxon>
        <taxon>Imitervirales</taxon>
        <taxon>Mimiviridae</taxon>
        <taxon>Aliimimivirinae</taxon>
        <taxon>Rheavirus</taxon>
        <taxon>Rheavirus sinusmexicani</taxon>
    </lineage>
</organism>
<protein>
    <submittedName>
        <fullName evidence="1">Putative Holliday junction resolvase</fullName>
    </submittedName>
</protein>
<dbReference type="SUPFAM" id="SSF53098">
    <property type="entry name" value="Ribonuclease H-like"/>
    <property type="match status" value="1"/>
</dbReference>
<dbReference type="Gene3D" id="3.30.420.10">
    <property type="entry name" value="Ribonuclease H-like superfamily/Ribonuclease H"/>
    <property type="match status" value="1"/>
</dbReference>
<dbReference type="GeneID" id="9887565"/>
<dbReference type="KEGG" id="vg:9887565"/>
<dbReference type="RefSeq" id="YP_003969795.1">
    <property type="nucleotide sequence ID" value="NC_014637.1"/>
</dbReference>
<reference evidence="1 2" key="1">
    <citation type="journal article" date="2010" name="Proc. Natl. Acad. Sci. U.S.A.">
        <title>Giant virus with a remarkable complement of genes infects marine zooplankton.</title>
        <authorList>
            <person name="Fischer M.G."/>
            <person name="Allen M.J."/>
            <person name="Wilson W.H."/>
            <person name="Suttle C.A."/>
        </authorList>
    </citation>
    <scope>NUCLEOTIDE SEQUENCE [LARGE SCALE GENOMIC DNA]</scope>
    <source>
        <strain evidence="1 2">BV-PW1</strain>
    </source>
</reference>
<organismHost>
    <name type="scientific">Cafeteria roenbergensis</name>
    <name type="common">Marine flagellate</name>
    <dbReference type="NCBI Taxonomy" id="33653"/>
</organismHost>
<dbReference type="GO" id="GO:0003676">
    <property type="term" value="F:nucleic acid binding"/>
    <property type="evidence" value="ECO:0007669"/>
    <property type="project" value="InterPro"/>
</dbReference>
<dbReference type="Proteomes" id="UP000029781">
    <property type="component" value="Segment"/>
</dbReference>
<accession>E3T4T3</accession>